<organism evidence="2 3">
    <name type="scientific">Anaerovorax odorimutans</name>
    <dbReference type="NCBI Taxonomy" id="109327"/>
    <lineage>
        <taxon>Bacteria</taxon>
        <taxon>Bacillati</taxon>
        <taxon>Bacillota</taxon>
        <taxon>Clostridia</taxon>
        <taxon>Peptostreptococcales</taxon>
        <taxon>Anaerovoracaceae</taxon>
        <taxon>Anaerovorax</taxon>
    </lineage>
</organism>
<evidence type="ECO:0000313" key="2">
    <source>
        <dbReference type="EMBL" id="MCQ4635661.1"/>
    </source>
</evidence>
<dbReference type="RefSeq" id="WP_256130852.1">
    <property type="nucleotide sequence ID" value="NZ_JANFXK010000002.1"/>
</dbReference>
<feature type="coiled-coil region" evidence="1">
    <location>
        <begin position="482"/>
        <end position="509"/>
    </location>
</feature>
<dbReference type="NCBIfam" id="TIGR01319">
    <property type="entry name" value="glmL_fam"/>
    <property type="match status" value="1"/>
</dbReference>
<reference evidence="2 3" key="1">
    <citation type="submission" date="2022-06" db="EMBL/GenBank/DDBJ databases">
        <title>Isolation of gut microbiota from human fecal samples.</title>
        <authorList>
            <person name="Pamer E.G."/>
            <person name="Barat B."/>
            <person name="Waligurski E."/>
            <person name="Medina S."/>
            <person name="Paddock L."/>
            <person name="Mostad J."/>
        </authorList>
    </citation>
    <scope>NUCLEOTIDE SEQUENCE [LARGE SCALE GENOMIC DNA]</scope>
    <source>
        <strain evidence="2 3">SL.3.17</strain>
    </source>
</reference>
<dbReference type="EMBL" id="JANFXK010000002">
    <property type="protein sequence ID" value="MCQ4635661.1"/>
    <property type="molecule type" value="Genomic_DNA"/>
</dbReference>
<evidence type="ECO:0000313" key="3">
    <source>
        <dbReference type="Proteomes" id="UP001524502"/>
    </source>
</evidence>
<keyword evidence="1" id="KW-0175">Coiled coil</keyword>
<dbReference type="Pfam" id="PF13941">
    <property type="entry name" value="MutL"/>
    <property type="match status" value="1"/>
</dbReference>
<evidence type="ECO:0000256" key="1">
    <source>
        <dbReference type="SAM" id="Coils"/>
    </source>
</evidence>
<sequence>MKIDVLVAEIGSTTTVVNAFKDIDTEEPVFWAQGQAPTSVLEGDVRIGLQGAIEDLCRKKGIDSLEYDEMLATSSAAGGLKMTVHGLVYDMTARAAKEAALGAGGIIHYVTAGKLRRTDIAKIKEIAPNLILIAGGVDYGERDTAIENAEMIRSMGLKTPVIYAGNCENQEEMKLIFDQESGQKLYNVENVYPKIDDLNVEPCRKVIQDAFEEHITGAPGMEHVRDMVNGPIIPTPGAVMECTKLLYDCIGDLIVLDVGGATTDLHSVATESDQVARIMTAPEPKAKRTVEGDLGVYVNRMKVIESIGEEKFREKCGKAGIDPDKTLESYAAIPKNEDEIKLVEILAEEAVMKAVERHAGKIRYIYGPSGRTSVAEGKDLTQVKYIVGTGGALTRLPHREELMKKIAFYDETGMRLFPTQHAEILVDHDYIMASLGVLSKNHREGAKKLLEKSLGIKFPERRGSIAGLNEAMGQKENGPAVFEELKREQDEQDSKREELIKHIEECEAQGYDMSAYREDLGLPVLEKKDPENLRS</sequence>
<gene>
    <name evidence="2" type="ORF">NE619_02880</name>
</gene>
<accession>A0ABT1RKE5</accession>
<protein>
    <submittedName>
        <fullName evidence="2">GlmL-related ornithine degradation protein</fullName>
    </submittedName>
</protein>
<name>A0ABT1RKE5_9FIRM</name>
<proteinExistence type="predicted"/>
<dbReference type="InterPro" id="IPR006230">
    <property type="entry name" value="MutL"/>
</dbReference>
<keyword evidence="3" id="KW-1185">Reference proteome</keyword>
<comment type="caution">
    <text evidence="2">The sequence shown here is derived from an EMBL/GenBank/DDBJ whole genome shotgun (WGS) entry which is preliminary data.</text>
</comment>
<dbReference type="Proteomes" id="UP001524502">
    <property type="component" value="Unassembled WGS sequence"/>
</dbReference>
<dbReference type="NCBIfam" id="NF040744">
    <property type="entry name" value="ornith_Or-4"/>
    <property type="match status" value="1"/>
</dbReference>